<proteinExistence type="predicted"/>
<organism evidence="1">
    <name type="scientific">Ophidiomyces ophidiicola</name>
    <dbReference type="NCBI Taxonomy" id="1387563"/>
    <lineage>
        <taxon>Eukaryota</taxon>
        <taxon>Fungi</taxon>
        <taxon>Dikarya</taxon>
        <taxon>Ascomycota</taxon>
        <taxon>Pezizomycotina</taxon>
        <taxon>Eurotiomycetes</taxon>
        <taxon>Eurotiomycetidae</taxon>
        <taxon>Onygenales</taxon>
        <taxon>Onygenaceae</taxon>
        <taxon>Ophidiomyces</taxon>
    </lineage>
</organism>
<name>A0ACB8UP07_9EURO</name>
<dbReference type="EMBL" id="JALBCA010000124">
    <property type="protein sequence ID" value="KAI2382436.1"/>
    <property type="molecule type" value="Genomic_DNA"/>
</dbReference>
<gene>
    <name evidence="1" type="ORF">LOY88_006029</name>
</gene>
<sequence length="1295" mass="142090">MATDWETERGYLTQEPPSPPNLFYKTPPASGSRHSTQRRDSSSGPASSPLPFSANPRRDVESRHKVHLANDESISPLDPRRFTPTLHASLVAEILSLRRDLDAKTKEIDTLESSLESARSEAESLQETISKNSQETRSLKRQLQLLEGGSNSAITELANERDEALENISDVRKRLDISQKKLRTQAEQIEQTQAAWDQDKQHWDDERRTLERKVHVTEGRLKLVLNEIAAAEAFNENNNTANDDGYRRDRANTGASDATSIRSSVAERCRTSTPSMGNDRDVHNFRYSIMSQTNGNMTKSAALNLADELAFDEEEEDMSTYTDDERPESRDTLPEENCVPNQSHPLDLKARKILGLSFDGHEQKPLVANGIFDESDAVTISNQGKFEYKDMGIQYTPPPSPKSIPEQQPGPVFESRGIQSTLADIAVDQTDKSRLNVTKAGEANLTVDCGTLTVPVAMVSSPCQTTGELLNNVTGLQHKDNGPVSTREMISSGTQTDTAESPKDTETRLQMPIPMIAVHPPGSSPPSPRNSVVLPPATRSAASQTEVLLLQNTCSSAMQTEEIRVDKRVINAAAALLPSAMPDKPFDSEVADAPCDLPMTPYCPPPKSPKRKLRHPPPVDGPIKAAKQQHGETYHIYPGNNDNGPLTEDEQSDIRRPFRSSSLFAGFDDVSDDGTQRKGQDLFGDDEFLRRPMASYTLKSGRLVSKEMPSILDHDSDAEMGGQCSPKQYRANGQEQQPSGPQNKSHSRRAMRAQLKQISGAKEPDMRRAAMIFSSTAMHQSYRPRSPSTSSASPQNPAPPPFPVPTRFSSRKPRGGSDGAQSPTPYGNGSLSGRMGDGFLRKSRSAAVVRKQLNGHQSPALSTSSMAPDSPLYPPMPLDEITAPRNKRNAQRPANNHMPPSRALSHSRKDSTATTVQPTSVVDAIAQTMVGGWMWKYVRRRKSFGMTETSKDGWEIGKNADEAVAANTGVRHKRWVWLAPYERAIMWSSKQPTSGPALLGKSGRKLIIQSVLDVKDENPMPKGASPQNHFRRSILILTPQRALKFTAMTLELHCIWLTALSFLSHSSMALNDLAALPPIPQEEYAQRQPTASLRRNPIRDSIRVAKSKTRSSSKSKRSFTPQPAAVPELPHIEDRGDEPVCDAADPPFVPRFASHTRKRSNTAPRPVPAALRTFSSHAPAPSTYSATTAGSSELHSPSSIGPSGLHSGQSSISRRMSEASGATGTGATNFFDAIGTVRMEAFVDGSVASRRRGFRNRHGGKRDPGLYPQSPDTDFTRSDDASDIFSRNDDPFKGF</sequence>
<accession>A0ACB8UP07</accession>
<comment type="caution">
    <text evidence="1">The sequence shown here is derived from an EMBL/GenBank/DDBJ whole genome shotgun (WGS) entry which is preliminary data.</text>
</comment>
<evidence type="ECO:0000313" key="1">
    <source>
        <dbReference type="EMBL" id="KAI2382436.1"/>
    </source>
</evidence>
<protein>
    <submittedName>
        <fullName evidence="1">Uncharacterized protein</fullName>
    </submittedName>
</protein>
<reference evidence="1" key="1">
    <citation type="journal article" date="2022" name="bioRxiv">
        <title>Population genetic analysis of Ophidiomyces ophidiicola, the causative agent of snake fungal disease, indicates recent introductions to the USA.</title>
        <authorList>
            <person name="Ladner J.T."/>
            <person name="Palmer J.M."/>
            <person name="Ettinger C.L."/>
            <person name="Stajich J.E."/>
            <person name="Farrell T.M."/>
            <person name="Glorioso B.M."/>
            <person name="Lawson B."/>
            <person name="Price S.J."/>
            <person name="Stengle A.G."/>
            <person name="Grear D.A."/>
            <person name="Lorch J.M."/>
        </authorList>
    </citation>
    <scope>NUCLEOTIDE SEQUENCE</scope>
    <source>
        <strain evidence="1">NWHC 24266-5</strain>
    </source>
</reference>